<gene>
    <name evidence="4" type="ORF">BBAD15_g4709</name>
</gene>
<organism evidence="4 5">
    <name type="scientific">Beauveria bassiana D1-5</name>
    <dbReference type="NCBI Taxonomy" id="1245745"/>
    <lineage>
        <taxon>Eukaryota</taxon>
        <taxon>Fungi</taxon>
        <taxon>Dikarya</taxon>
        <taxon>Ascomycota</taxon>
        <taxon>Pezizomycotina</taxon>
        <taxon>Sordariomycetes</taxon>
        <taxon>Hypocreomycetidae</taxon>
        <taxon>Hypocreales</taxon>
        <taxon>Cordycipitaceae</taxon>
        <taxon>Beauveria</taxon>
    </lineage>
</organism>
<dbReference type="AlphaFoldDB" id="A0A0A2VQP9"/>
<reference evidence="4 5" key="1">
    <citation type="submission" date="2012-10" db="EMBL/GenBank/DDBJ databases">
        <title>Genome sequencing and analysis of entomopathogenic fungi Beauveria bassiana D1-5.</title>
        <authorList>
            <person name="Li Q."/>
            <person name="Wang L."/>
            <person name="Zhang Z."/>
            <person name="Wang Q."/>
            <person name="Ren J."/>
            <person name="Wang M."/>
            <person name="Xu W."/>
            <person name="Wang J."/>
            <person name="Lu Y."/>
            <person name="Du Q."/>
            <person name="Sun Z."/>
        </authorList>
    </citation>
    <scope>NUCLEOTIDE SEQUENCE [LARGE SCALE GENOMIC DNA]</scope>
    <source>
        <strain evidence="4 5">D1-5</strain>
    </source>
</reference>
<dbReference type="PANTHER" id="PTHR42850:SF4">
    <property type="entry name" value="ZINC-DEPENDENT ENDOPOLYPHOSPHATASE"/>
    <property type="match status" value="1"/>
</dbReference>
<name>A0A0A2VQP9_BEABA</name>
<dbReference type="Proteomes" id="UP000030106">
    <property type="component" value="Unassembled WGS sequence"/>
</dbReference>
<dbReference type="InterPro" id="IPR029052">
    <property type="entry name" value="Metallo-depent_PP-like"/>
</dbReference>
<accession>A0A0A2VQP9</accession>
<feature type="compositionally biased region" description="Low complexity" evidence="1">
    <location>
        <begin position="54"/>
        <end position="63"/>
    </location>
</feature>
<feature type="region of interest" description="Disordered" evidence="1">
    <location>
        <begin position="181"/>
        <end position="208"/>
    </location>
</feature>
<evidence type="ECO:0000259" key="3">
    <source>
        <dbReference type="Pfam" id="PF00149"/>
    </source>
</evidence>
<dbReference type="GO" id="GO:0005737">
    <property type="term" value="C:cytoplasm"/>
    <property type="evidence" value="ECO:0007669"/>
    <property type="project" value="TreeGrafter"/>
</dbReference>
<keyword evidence="2" id="KW-0472">Membrane</keyword>
<dbReference type="SUPFAM" id="SSF56300">
    <property type="entry name" value="Metallo-dependent phosphatases"/>
    <property type="match status" value="1"/>
</dbReference>
<feature type="region of interest" description="Disordered" evidence="1">
    <location>
        <begin position="52"/>
        <end position="72"/>
    </location>
</feature>
<feature type="compositionally biased region" description="Basic and acidic residues" evidence="1">
    <location>
        <begin position="191"/>
        <end position="208"/>
    </location>
</feature>
<dbReference type="PANTHER" id="PTHR42850">
    <property type="entry name" value="METALLOPHOSPHOESTERASE"/>
    <property type="match status" value="1"/>
</dbReference>
<dbReference type="eggNOG" id="KOG0371">
    <property type="taxonomic scope" value="Eukaryota"/>
</dbReference>
<feature type="transmembrane region" description="Helical" evidence="2">
    <location>
        <begin position="15"/>
        <end position="35"/>
    </location>
</feature>
<keyword evidence="2" id="KW-1133">Transmembrane helix</keyword>
<evidence type="ECO:0000313" key="4">
    <source>
        <dbReference type="EMBL" id="KGQ09953.1"/>
    </source>
</evidence>
<evidence type="ECO:0000256" key="1">
    <source>
        <dbReference type="SAM" id="MobiDB-lite"/>
    </source>
</evidence>
<dbReference type="GO" id="GO:0016791">
    <property type="term" value="F:phosphatase activity"/>
    <property type="evidence" value="ECO:0007669"/>
    <property type="project" value="TreeGrafter"/>
</dbReference>
<dbReference type="CDD" id="cd00144">
    <property type="entry name" value="MPP_PPP_family"/>
    <property type="match status" value="1"/>
</dbReference>
<dbReference type="GO" id="GO:0006798">
    <property type="term" value="P:polyphosphate catabolic process"/>
    <property type="evidence" value="ECO:0007669"/>
    <property type="project" value="TreeGrafter"/>
</dbReference>
<proteinExistence type="predicted"/>
<sequence length="393" mass="44801">MPRLGPEPSWQHRRFYTIMLAAVIFTIIFAGLWRFSTAPLVSLRAWTTASQTNQQQQQQQQQQPNSDDDNDVDTLVRHVKFDEPTMMKRLPRNVIPTAGNGRRLIVIGDIHGMDDALDRLLNRVGYDGTTDHIVAAGDMVNKGPHSSRVLARLMELGASAVRGNHEDRVLLALASAEEQEEASESVEFPDFQERRSKKRDRETARQLSKEQIEWLTERPLILSVDDLAMYIVHAGLVPGIHPLEQDPWAVMYMRSLIEPPNHRVHQIPDHYGDPSEEFSNEDADEHAEERDDGSDEDAHANIAFEDLIPIETHQGHDWADLWDLRQSQIRKADRRTVVYGHDAKRGLQIGKHTWGLDSACFNGGKLTALVIHVSKKGHLKRKIRQVSCKKYKH</sequence>
<dbReference type="GO" id="GO:0000298">
    <property type="term" value="F:endopolyphosphatase activity"/>
    <property type="evidence" value="ECO:0007669"/>
    <property type="project" value="TreeGrafter"/>
</dbReference>
<dbReference type="InterPro" id="IPR050126">
    <property type="entry name" value="Ap4A_hydrolase"/>
</dbReference>
<dbReference type="HOGENOM" id="CLU_023125_0_2_1"/>
<keyword evidence="2" id="KW-0812">Transmembrane</keyword>
<feature type="domain" description="Calcineurin-like phosphoesterase" evidence="3">
    <location>
        <begin position="103"/>
        <end position="252"/>
    </location>
</feature>
<dbReference type="STRING" id="1245745.A0A0A2VQP9"/>
<dbReference type="Gene3D" id="3.60.21.10">
    <property type="match status" value="1"/>
</dbReference>
<feature type="region of interest" description="Disordered" evidence="1">
    <location>
        <begin position="267"/>
        <end position="296"/>
    </location>
</feature>
<dbReference type="OrthoDB" id="10267127at2759"/>
<dbReference type="EMBL" id="ANFO01000383">
    <property type="protein sequence ID" value="KGQ09953.1"/>
    <property type="molecule type" value="Genomic_DNA"/>
</dbReference>
<evidence type="ECO:0000313" key="5">
    <source>
        <dbReference type="Proteomes" id="UP000030106"/>
    </source>
</evidence>
<feature type="compositionally biased region" description="Acidic residues" evidence="1">
    <location>
        <begin position="274"/>
        <end position="295"/>
    </location>
</feature>
<dbReference type="InterPro" id="IPR004843">
    <property type="entry name" value="Calcineurin-like_PHP"/>
</dbReference>
<evidence type="ECO:0000256" key="2">
    <source>
        <dbReference type="SAM" id="Phobius"/>
    </source>
</evidence>
<protein>
    <submittedName>
        <fullName evidence="4">Bis(5'-nucleosyl)-tetraphosphatase, symmetrical</fullName>
    </submittedName>
</protein>
<comment type="caution">
    <text evidence="4">The sequence shown here is derived from an EMBL/GenBank/DDBJ whole genome shotgun (WGS) entry which is preliminary data.</text>
</comment>
<dbReference type="Pfam" id="PF00149">
    <property type="entry name" value="Metallophos"/>
    <property type="match status" value="1"/>
</dbReference>